<proteinExistence type="inferred from homology"/>
<protein>
    <recommendedName>
        <fullName evidence="3">PPE domain-containing protein</fullName>
    </recommendedName>
</protein>
<evidence type="ECO:0000313" key="4">
    <source>
        <dbReference type="EMBL" id="BCI87993.1"/>
    </source>
</evidence>
<evidence type="ECO:0000256" key="1">
    <source>
        <dbReference type="ARBA" id="ARBA00010652"/>
    </source>
</evidence>
<dbReference type="Pfam" id="PF00823">
    <property type="entry name" value="PPE"/>
    <property type="match status" value="1"/>
</dbReference>
<keyword evidence="5" id="KW-1185">Reference proteome</keyword>
<dbReference type="PANTHER" id="PTHR46766:SF1">
    <property type="entry name" value="GLUTAMINE-RICH PROTEIN 2"/>
    <property type="match status" value="1"/>
</dbReference>
<evidence type="ECO:0000256" key="2">
    <source>
        <dbReference type="SAM" id="MobiDB-lite"/>
    </source>
</evidence>
<dbReference type="GO" id="GO:0052572">
    <property type="term" value="P:response to host immune response"/>
    <property type="evidence" value="ECO:0007669"/>
    <property type="project" value="TreeGrafter"/>
</dbReference>
<feature type="compositionally biased region" description="Pro residues" evidence="2">
    <location>
        <begin position="189"/>
        <end position="198"/>
    </location>
</feature>
<feature type="compositionally biased region" description="Pro residues" evidence="2">
    <location>
        <begin position="142"/>
        <end position="151"/>
    </location>
</feature>
<dbReference type="InterPro" id="IPR038332">
    <property type="entry name" value="PPE_sf"/>
</dbReference>
<dbReference type="AlphaFoldDB" id="A0A7G1ICG8"/>
<dbReference type="EMBL" id="AP023343">
    <property type="protein sequence ID" value="BCI87993.1"/>
    <property type="molecule type" value="Genomic_DNA"/>
</dbReference>
<dbReference type="InterPro" id="IPR000030">
    <property type="entry name" value="PPE_dom"/>
</dbReference>
<feature type="domain" description="PPE" evidence="3">
    <location>
        <begin position="1"/>
        <end position="101"/>
    </location>
</feature>
<dbReference type="Gene3D" id="1.20.1260.20">
    <property type="entry name" value="PPE superfamily"/>
    <property type="match status" value="1"/>
</dbReference>
<name>A0A7G1ICG8_MYCKA</name>
<comment type="similarity">
    <text evidence="1">Belongs to the mycobacterial PPE family.</text>
</comment>
<accession>A0A7G1ICG8</accession>
<reference evidence="4 5" key="1">
    <citation type="submission" date="2020-07" db="EMBL/GenBank/DDBJ databases">
        <title>Mycobacterium kansasii (former subtype) with zoonotic potential isolated from diseased indoor pet cat, Japan.</title>
        <authorList>
            <person name="Fukano H."/>
            <person name="Terazono T."/>
            <person name="Hoshino Y."/>
        </authorList>
    </citation>
    <scope>NUCLEOTIDE SEQUENCE [LARGE SCALE GENOMIC DNA]</scope>
    <source>
        <strain evidence="4 5">Kuro-I</strain>
    </source>
</reference>
<sequence length="198" mass="19567">MLAAAAPYAGWLRTAASQSVGACAQAQAVAGAFESALAATVHPAAVAANRSDFLTLVLSNLFGQNAPAIAATESIYEEMWAQDVTAMVDYHAGAAAAVAQLISPAQALQSLPNFGYGNTGQGNIGFFNDGTLNVGIANLSPTSPPPTPSPPSAASAWPTPAPKTSAPTTAAPKTSAPGTTACSTSASPTPAPPTAAYP</sequence>
<dbReference type="PANTHER" id="PTHR46766">
    <property type="entry name" value="GLUTAMINE-RICH PROTEIN 2"/>
    <property type="match status" value="1"/>
</dbReference>
<dbReference type="Proteomes" id="UP000516380">
    <property type="component" value="Chromosome"/>
</dbReference>
<gene>
    <name evidence="4" type="ORF">NIIDMKKI_31990</name>
</gene>
<feature type="compositionally biased region" description="Low complexity" evidence="2">
    <location>
        <begin position="152"/>
        <end position="188"/>
    </location>
</feature>
<dbReference type="SUPFAM" id="SSF140459">
    <property type="entry name" value="PE/PPE dimer-like"/>
    <property type="match status" value="1"/>
</dbReference>
<feature type="region of interest" description="Disordered" evidence="2">
    <location>
        <begin position="137"/>
        <end position="198"/>
    </location>
</feature>
<organism evidence="4 5">
    <name type="scientific">Mycobacterium kansasii</name>
    <dbReference type="NCBI Taxonomy" id="1768"/>
    <lineage>
        <taxon>Bacteria</taxon>
        <taxon>Bacillati</taxon>
        <taxon>Actinomycetota</taxon>
        <taxon>Actinomycetes</taxon>
        <taxon>Mycobacteriales</taxon>
        <taxon>Mycobacteriaceae</taxon>
        <taxon>Mycobacterium</taxon>
    </lineage>
</organism>
<evidence type="ECO:0000313" key="5">
    <source>
        <dbReference type="Proteomes" id="UP000516380"/>
    </source>
</evidence>
<evidence type="ECO:0000259" key="3">
    <source>
        <dbReference type="Pfam" id="PF00823"/>
    </source>
</evidence>